<dbReference type="EMBL" id="LATX01001866">
    <property type="protein sequence ID" value="KTB37205.1"/>
    <property type="molecule type" value="Genomic_DNA"/>
</dbReference>
<name>A0A0W0FLP6_MONRR</name>
<accession>A0A0W0FLP6</accession>
<comment type="caution">
    <text evidence="1">The sequence shown here is derived from an EMBL/GenBank/DDBJ whole genome shotgun (WGS) entry which is preliminary data.</text>
</comment>
<evidence type="ECO:0000313" key="1">
    <source>
        <dbReference type="EMBL" id="KTB37205.1"/>
    </source>
</evidence>
<protein>
    <submittedName>
        <fullName evidence="1">Uncharacterized protein</fullName>
    </submittedName>
</protein>
<dbReference type="Proteomes" id="UP000054988">
    <property type="component" value="Unassembled WGS sequence"/>
</dbReference>
<organism evidence="1 2">
    <name type="scientific">Moniliophthora roreri</name>
    <name type="common">Frosty pod rot fungus</name>
    <name type="synonym">Monilia roreri</name>
    <dbReference type="NCBI Taxonomy" id="221103"/>
    <lineage>
        <taxon>Eukaryota</taxon>
        <taxon>Fungi</taxon>
        <taxon>Dikarya</taxon>
        <taxon>Basidiomycota</taxon>
        <taxon>Agaricomycotina</taxon>
        <taxon>Agaricomycetes</taxon>
        <taxon>Agaricomycetidae</taxon>
        <taxon>Agaricales</taxon>
        <taxon>Marasmiineae</taxon>
        <taxon>Marasmiaceae</taxon>
        <taxon>Moniliophthora</taxon>
    </lineage>
</organism>
<evidence type="ECO:0000313" key="2">
    <source>
        <dbReference type="Proteomes" id="UP000054988"/>
    </source>
</evidence>
<proteinExistence type="predicted"/>
<sequence>MFQTPFGMYRLVKLPMRWTNLVPIFHEDVCEILKNEIPQKVEGTKRYRKIQA</sequence>
<dbReference type="AlphaFoldDB" id="A0A0W0FLP6"/>
<gene>
    <name evidence="1" type="ORF">WG66_10219</name>
</gene>
<reference evidence="1 2" key="1">
    <citation type="submission" date="2015-12" db="EMBL/GenBank/DDBJ databases">
        <title>Draft genome sequence of Moniliophthora roreri, the causal agent of frosty pod rot of cacao.</title>
        <authorList>
            <person name="Aime M.C."/>
            <person name="Diaz-Valderrama J.R."/>
            <person name="Kijpornyongpan T."/>
            <person name="Phillips-Mora W."/>
        </authorList>
    </citation>
    <scope>NUCLEOTIDE SEQUENCE [LARGE SCALE GENOMIC DNA]</scope>
    <source>
        <strain evidence="1 2">MCA 2952</strain>
    </source>
</reference>